<feature type="region of interest" description="Disordered" evidence="1">
    <location>
        <begin position="1"/>
        <end position="20"/>
    </location>
</feature>
<proteinExistence type="predicted"/>
<dbReference type="Pfam" id="PF12697">
    <property type="entry name" value="Abhydrolase_6"/>
    <property type="match status" value="1"/>
</dbReference>
<dbReference type="PANTHER" id="PTHR43798">
    <property type="entry name" value="MONOACYLGLYCEROL LIPASE"/>
    <property type="match status" value="1"/>
</dbReference>
<comment type="caution">
    <text evidence="3">The sequence shown here is derived from an EMBL/GenBank/DDBJ whole genome shotgun (WGS) entry which is preliminary data.</text>
</comment>
<keyword evidence="4" id="KW-1185">Reference proteome</keyword>
<feature type="compositionally biased region" description="Polar residues" evidence="1">
    <location>
        <begin position="1"/>
        <end position="13"/>
    </location>
</feature>
<dbReference type="InterPro" id="IPR050266">
    <property type="entry name" value="AB_hydrolase_sf"/>
</dbReference>
<evidence type="ECO:0000256" key="1">
    <source>
        <dbReference type="SAM" id="MobiDB-lite"/>
    </source>
</evidence>
<organism evidence="3 4">
    <name type="scientific">Nakamurella aerolata</name>
    <dbReference type="NCBI Taxonomy" id="1656892"/>
    <lineage>
        <taxon>Bacteria</taxon>
        <taxon>Bacillati</taxon>
        <taxon>Actinomycetota</taxon>
        <taxon>Actinomycetes</taxon>
        <taxon>Nakamurellales</taxon>
        <taxon>Nakamurellaceae</taxon>
        <taxon>Nakamurella</taxon>
    </lineage>
</organism>
<dbReference type="Proteomes" id="UP000562984">
    <property type="component" value="Unassembled WGS sequence"/>
</dbReference>
<dbReference type="SUPFAM" id="SSF53474">
    <property type="entry name" value="alpha/beta-Hydrolases"/>
    <property type="match status" value="1"/>
</dbReference>
<dbReference type="InterPro" id="IPR029058">
    <property type="entry name" value="AB_hydrolase_fold"/>
</dbReference>
<dbReference type="InterPro" id="IPR000073">
    <property type="entry name" value="AB_hydrolase_1"/>
</dbReference>
<evidence type="ECO:0000259" key="2">
    <source>
        <dbReference type="Pfam" id="PF12697"/>
    </source>
</evidence>
<feature type="domain" description="AB hydrolase-1" evidence="2">
    <location>
        <begin position="29"/>
        <end position="262"/>
    </location>
</feature>
<dbReference type="Gene3D" id="3.40.50.1820">
    <property type="entry name" value="alpha/beta hydrolase"/>
    <property type="match status" value="1"/>
</dbReference>
<accession>A0A849AKV3</accession>
<sequence>MSSAQDVDVTSGSAPLAVRHGGDRSGPALLWLHGYTMDSSLWQQIWQLMPRWHHVAVDLPGHGDSAPIPPGLSLDALADTVAGVAADHQARHCVALCFGSCVALQWAIRHPESVDQLSIAAPTLGGVLAEPEAAARYKQLAMLKRFAGPGEQMAGLWMSSPPNIFRGVSRYPEAAERVRQVLTRHRWDELVSGAMGRLTGSVQTPEMLGGIRTPLQVIVGTEDLDSMLVNAATLQAAVGTATVHRLDGVGHLPPIEVPTTVAPLLGAFFGFPGDAAAE</sequence>
<protein>
    <submittedName>
        <fullName evidence="3">Alpha/beta fold hydrolase</fullName>
    </submittedName>
</protein>
<keyword evidence="3" id="KW-0378">Hydrolase</keyword>
<gene>
    <name evidence="3" type="ORF">HKD39_17445</name>
</gene>
<dbReference type="RefSeq" id="WP_171201145.1">
    <property type="nucleotide sequence ID" value="NZ_JABEND010000013.1"/>
</dbReference>
<reference evidence="3 4" key="1">
    <citation type="submission" date="2020-05" db="EMBL/GenBank/DDBJ databases">
        <title>Nakamurella sp. DB0629 isolated from air conditioner.</title>
        <authorList>
            <person name="Kim D.H."/>
            <person name="Kim D.-U."/>
        </authorList>
    </citation>
    <scope>NUCLEOTIDE SEQUENCE [LARGE SCALE GENOMIC DNA]</scope>
    <source>
        <strain evidence="3 4">DB0629</strain>
    </source>
</reference>
<evidence type="ECO:0000313" key="4">
    <source>
        <dbReference type="Proteomes" id="UP000562984"/>
    </source>
</evidence>
<evidence type="ECO:0000313" key="3">
    <source>
        <dbReference type="EMBL" id="NNG37452.1"/>
    </source>
</evidence>
<dbReference type="EMBL" id="JABEND010000013">
    <property type="protein sequence ID" value="NNG37452.1"/>
    <property type="molecule type" value="Genomic_DNA"/>
</dbReference>
<dbReference type="AlphaFoldDB" id="A0A849AKV3"/>
<name>A0A849AKV3_9ACTN</name>
<dbReference type="GO" id="GO:0016787">
    <property type="term" value="F:hydrolase activity"/>
    <property type="evidence" value="ECO:0007669"/>
    <property type="project" value="UniProtKB-KW"/>
</dbReference>